<protein>
    <recommendedName>
        <fullName evidence="3">histidine kinase</fullName>
        <ecNumber evidence="3">2.7.13.3</ecNumber>
    </recommendedName>
</protein>
<evidence type="ECO:0000256" key="4">
    <source>
        <dbReference type="ARBA" id="ARBA00022475"/>
    </source>
</evidence>
<dbReference type="Pfam" id="PF02518">
    <property type="entry name" value="HATPase_c"/>
    <property type="match status" value="1"/>
</dbReference>
<dbReference type="InterPro" id="IPR036890">
    <property type="entry name" value="HATPase_C_sf"/>
</dbReference>
<dbReference type="InterPro" id="IPR003594">
    <property type="entry name" value="HATPase_dom"/>
</dbReference>
<dbReference type="AlphaFoldDB" id="A0A4P6M2C3"/>
<proteinExistence type="predicted"/>
<keyword evidence="5 13" id="KW-0808">Transferase</keyword>
<reference evidence="13 15" key="1">
    <citation type="submission" date="2019-01" db="EMBL/GenBank/DDBJ databases">
        <title>PMF-metabolizing Aryl O-demethylase.</title>
        <authorList>
            <person name="Kim M."/>
        </authorList>
    </citation>
    <scope>NUCLEOTIDE SEQUENCE [LARGE SCALE GENOMIC DNA]</scope>
    <source>
        <strain evidence="13 15">PMF1</strain>
    </source>
</reference>
<evidence type="ECO:0000256" key="10">
    <source>
        <dbReference type="ARBA" id="ARBA00023136"/>
    </source>
</evidence>
<dbReference type="PANTHER" id="PTHR45453:SF2">
    <property type="entry name" value="HISTIDINE KINASE"/>
    <property type="match status" value="1"/>
</dbReference>
<dbReference type="SUPFAM" id="SSF55874">
    <property type="entry name" value="ATPase domain of HSP90 chaperone/DNA topoisomerase II/histidine kinase"/>
    <property type="match status" value="1"/>
</dbReference>
<evidence type="ECO:0000256" key="1">
    <source>
        <dbReference type="ARBA" id="ARBA00000085"/>
    </source>
</evidence>
<feature type="transmembrane region" description="Helical" evidence="11">
    <location>
        <begin position="12"/>
        <end position="34"/>
    </location>
</feature>
<gene>
    <name evidence="13" type="primary">graS_5</name>
    <name evidence="14" type="ORF">E5259_12085</name>
    <name evidence="13" type="ORF">PMF13cell1_04128</name>
</gene>
<evidence type="ECO:0000313" key="14">
    <source>
        <dbReference type="EMBL" id="QMW78277.1"/>
    </source>
</evidence>
<evidence type="ECO:0000313" key="13">
    <source>
        <dbReference type="EMBL" id="QBE98562.1"/>
    </source>
</evidence>
<comment type="subcellular location">
    <subcellularLocation>
        <location evidence="2">Cell membrane</location>
        <topology evidence="2">Multi-pass membrane protein</topology>
    </subcellularLocation>
</comment>
<comment type="catalytic activity">
    <reaction evidence="1">
        <text>ATP + protein L-histidine = ADP + protein N-phospho-L-histidine.</text>
        <dbReference type="EC" id="2.7.13.3"/>
    </reaction>
</comment>
<dbReference type="GeneID" id="75050780"/>
<dbReference type="PROSITE" id="PS50109">
    <property type="entry name" value="HIS_KIN"/>
    <property type="match status" value="1"/>
</dbReference>
<dbReference type="SMART" id="SM00387">
    <property type="entry name" value="HATPase_c"/>
    <property type="match status" value="1"/>
</dbReference>
<reference evidence="14 16" key="2">
    <citation type="submission" date="2019-04" db="EMBL/GenBank/DDBJ databases">
        <authorList>
            <person name="Schori C."/>
            <person name="Ahrens C."/>
        </authorList>
    </citation>
    <scope>NUCLEOTIDE SEQUENCE [LARGE SCALE GENOMIC DNA]</scope>
    <source>
        <strain evidence="14 16">DSM 2950</strain>
    </source>
</reference>
<evidence type="ECO:0000256" key="6">
    <source>
        <dbReference type="ARBA" id="ARBA00022692"/>
    </source>
</evidence>
<organism evidence="13 15">
    <name type="scientific">Blautia producta</name>
    <dbReference type="NCBI Taxonomy" id="33035"/>
    <lineage>
        <taxon>Bacteria</taxon>
        <taxon>Bacillati</taxon>
        <taxon>Bacillota</taxon>
        <taxon>Clostridia</taxon>
        <taxon>Lachnospirales</taxon>
        <taxon>Lachnospiraceae</taxon>
        <taxon>Blautia</taxon>
    </lineage>
</organism>
<dbReference type="KEGG" id="bpro:PMF13cell1_04128"/>
<dbReference type="PANTHER" id="PTHR45453">
    <property type="entry name" value="PHOSPHATE REGULON SENSOR PROTEIN PHOR"/>
    <property type="match status" value="1"/>
</dbReference>
<evidence type="ECO:0000313" key="16">
    <source>
        <dbReference type="Proteomes" id="UP000515789"/>
    </source>
</evidence>
<keyword evidence="7 13" id="KW-0418">Kinase</keyword>
<dbReference type="EMBL" id="CP035945">
    <property type="protein sequence ID" value="QBE98562.1"/>
    <property type="molecule type" value="Genomic_DNA"/>
</dbReference>
<keyword evidence="9" id="KW-0902">Two-component regulatory system</keyword>
<evidence type="ECO:0000313" key="15">
    <source>
        <dbReference type="Proteomes" id="UP000289794"/>
    </source>
</evidence>
<accession>A0A4P6M2C3</accession>
<keyword evidence="6 11" id="KW-0812">Transmembrane</keyword>
<feature type="transmembrane region" description="Helical" evidence="11">
    <location>
        <begin position="40"/>
        <end position="56"/>
    </location>
</feature>
<dbReference type="EMBL" id="CP039126">
    <property type="protein sequence ID" value="QMW78277.1"/>
    <property type="molecule type" value="Genomic_DNA"/>
</dbReference>
<dbReference type="Proteomes" id="UP000515789">
    <property type="component" value="Chromosome"/>
</dbReference>
<evidence type="ECO:0000256" key="5">
    <source>
        <dbReference type="ARBA" id="ARBA00022679"/>
    </source>
</evidence>
<evidence type="ECO:0000256" key="2">
    <source>
        <dbReference type="ARBA" id="ARBA00004651"/>
    </source>
</evidence>
<dbReference type="EC" id="2.7.13.3" evidence="3"/>
<evidence type="ECO:0000259" key="12">
    <source>
        <dbReference type="PROSITE" id="PS50109"/>
    </source>
</evidence>
<evidence type="ECO:0000256" key="3">
    <source>
        <dbReference type="ARBA" id="ARBA00012438"/>
    </source>
</evidence>
<feature type="domain" description="Histidine kinase" evidence="12">
    <location>
        <begin position="118"/>
        <end position="325"/>
    </location>
</feature>
<dbReference type="Gene3D" id="3.30.565.10">
    <property type="entry name" value="Histidine kinase-like ATPase, C-terminal domain"/>
    <property type="match status" value="1"/>
</dbReference>
<keyword evidence="10 11" id="KW-0472">Membrane</keyword>
<dbReference type="InterPro" id="IPR005467">
    <property type="entry name" value="His_kinase_dom"/>
</dbReference>
<sequence>MKKYLADRGPAILLFLASFLFVNLYFGFICGTRVKMGDLVYLDVIGGVLAVTVLAADHRKQSRICRILSESQDLPKEEMKKLLGHQRYEIWFREKAADEEKIQSLYHEILELSDYITLWAHEVKLPLSALRLMNERNKDRMLREEMQEPLERIQQYLNTMMMSSKLKKPENDVKLEKVSLREAAAEAVKNHSYFLIRDDFNIELHVKDITVYSDCRWLVYMLDQMIGNAVKYQGKAPKLTFGAETFPDHRTVFWIQDNGTGISPEELPYIFDKGYVGSSGRNGGYRSTGMGLYFVRQTADRLGIEIRASSGEKGTRFTFTFQDHAEHFFLK</sequence>
<evidence type="ECO:0000256" key="8">
    <source>
        <dbReference type="ARBA" id="ARBA00022989"/>
    </source>
</evidence>
<dbReference type="GO" id="GO:0016036">
    <property type="term" value="P:cellular response to phosphate starvation"/>
    <property type="evidence" value="ECO:0007669"/>
    <property type="project" value="TreeGrafter"/>
</dbReference>
<dbReference type="RefSeq" id="WP_018598039.1">
    <property type="nucleotide sequence ID" value="NZ_AP031416.1"/>
</dbReference>
<dbReference type="GO" id="GO:0005886">
    <property type="term" value="C:plasma membrane"/>
    <property type="evidence" value="ECO:0007669"/>
    <property type="project" value="UniProtKB-SubCell"/>
</dbReference>
<keyword evidence="8 11" id="KW-1133">Transmembrane helix</keyword>
<evidence type="ECO:0000256" key="9">
    <source>
        <dbReference type="ARBA" id="ARBA00023012"/>
    </source>
</evidence>
<keyword evidence="4" id="KW-1003">Cell membrane</keyword>
<dbReference type="GO" id="GO:0004721">
    <property type="term" value="F:phosphoprotein phosphatase activity"/>
    <property type="evidence" value="ECO:0007669"/>
    <property type="project" value="TreeGrafter"/>
</dbReference>
<evidence type="ECO:0000256" key="11">
    <source>
        <dbReference type="SAM" id="Phobius"/>
    </source>
</evidence>
<evidence type="ECO:0000256" key="7">
    <source>
        <dbReference type="ARBA" id="ARBA00022777"/>
    </source>
</evidence>
<dbReference type="Proteomes" id="UP000289794">
    <property type="component" value="Chromosome"/>
</dbReference>
<dbReference type="InterPro" id="IPR050351">
    <property type="entry name" value="BphY/WalK/GraS-like"/>
</dbReference>
<name>A0A4P6M2C3_9FIRM</name>
<dbReference type="GO" id="GO:0000155">
    <property type="term" value="F:phosphorelay sensor kinase activity"/>
    <property type="evidence" value="ECO:0007669"/>
    <property type="project" value="TreeGrafter"/>
</dbReference>